<evidence type="ECO:0000256" key="2">
    <source>
        <dbReference type="ARBA" id="ARBA00001958"/>
    </source>
</evidence>
<dbReference type="GO" id="GO:0005524">
    <property type="term" value="F:ATP binding"/>
    <property type="evidence" value="ECO:0007669"/>
    <property type="project" value="UniProtKB-UniRule"/>
</dbReference>
<comment type="caution">
    <text evidence="16">Lacks conserved residue(s) required for the propagation of feature annotation.</text>
</comment>
<dbReference type="CDD" id="cd24015">
    <property type="entry name" value="ASKHA_NBD_PanK-III"/>
    <property type="match status" value="1"/>
</dbReference>
<evidence type="ECO:0000256" key="15">
    <source>
        <dbReference type="ARBA" id="ARBA00040883"/>
    </source>
</evidence>
<keyword evidence="7 16" id="KW-0963">Cytoplasm</keyword>
<comment type="cofactor">
    <cofactor evidence="2">
        <name>K(+)</name>
        <dbReference type="ChEBI" id="CHEBI:29103"/>
    </cofactor>
</comment>
<comment type="similarity">
    <text evidence="14 16">Belongs to the type III pantothenate kinase family.</text>
</comment>
<dbReference type="HOGENOM" id="CLU_066627_2_0_10"/>
<dbReference type="Proteomes" id="UP000004892">
    <property type="component" value="Unassembled WGS sequence"/>
</dbReference>
<evidence type="ECO:0000256" key="14">
    <source>
        <dbReference type="ARBA" id="ARBA00038036"/>
    </source>
</evidence>
<evidence type="ECO:0000256" key="16">
    <source>
        <dbReference type="HAMAP-Rule" id="MF_01274"/>
    </source>
</evidence>
<evidence type="ECO:0000256" key="4">
    <source>
        <dbReference type="ARBA" id="ARBA00005225"/>
    </source>
</evidence>
<dbReference type="GO" id="GO:0004594">
    <property type="term" value="F:pantothenate kinase activity"/>
    <property type="evidence" value="ECO:0007669"/>
    <property type="project" value="UniProtKB-UniRule"/>
</dbReference>
<evidence type="ECO:0000256" key="5">
    <source>
        <dbReference type="ARBA" id="ARBA00011738"/>
    </source>
</evidence>
<keyword evidence="13 16" id="KW-0173">Coenzyme A biosynthesis</keyword>
<evidence type="ECO:0000256" key="1">
    <source>
        <dbReference type="ARBA" id="ARBA00001206"/>
    </source>
</evidence>
<evidence type="ECO:0000256" key="9">
    <source>
        <dbReference type="ARBA" id="ARBA00022741"/>
    </source>
</evidence>
<comment type="subunit">
    <text evidence="5 16">Homodimer.</text>
</comment>
<evidence type="ECO:0000256" key="3">
    <source>
        <dbReference type="ARBA" id="ARBA00004496"/>
    </source>
</evidence>
<dbReference type="InterPro" id="IPR004619">
    <property type="entry name" value="Type_III_PanK"/>
</dbReference>
<dbReference type="SUPFAM" id="SSF53067">
    <property type="entry name" value="Actin-like ATPase domain"/>
    <property type="match status" value="2"/>
</dbReference>
<dbReference type="GO" id="GO:0015937">
    <property type="term" value="P:coenzyme A biosynthetic process"/>
    <property type="evidence" value="ECO:0007669"/>
    <property type="project" value="UniProtKB-UniRule"/>
</dbReference>
<feature type="binding site" evidence="16">
    <location>
        <position position="86"/>
    </location>
    <ligand>
        <name>substrate</name>
    </ligand>
</feature>
<dbReference type="UniPathway" id="UPA00241">
    <property type="reaction ID" value="UER00352"/>
</dbReference>
<name>H1DL74_9BACT</name>
<feature type="binding site" evidence="16">
    <location>
        <begin position="6"/>
        <end position="13"/>
    </location>
    <ligand>
        <name>ATP</name>
        <dbReference type="ChEBI" id="CHEBI:30616"/>
    </ligand>
</feature>
<dbReference type="PATRIC" id="fig|742817.3.peg.3219"/>
<keyword evidence="12 16" id="KW-0630">Potassium</keyword>
<comment type="pathway">
    <text evidence="4 16">Cofactor biosynthesis; coenzyme A biosynthesis; CoA from (R)-pantothenate: step 1/5.</text>
</comment>
<organism evidence="17 18">
    <name type="scientific">Odoribacter laneus YIT 12061</name>
    <dbReference type="NCBI Taxonomy" id="742817"/>
    <lineage>
        <taxon>Bacteria</taxon>
        <taxon>Pseudomonadati</taxon>
        <taxon>Bacteroidota</taxon>
        <taxon>Bacteroidia</taxon>
        <taxon>Bacteroidales</taxon>
        <taxon>Odoribacteraceae</taxon>
        <taxon>Odoribacter</taxon>
    </lineage>
</organism>
<dbReference type="STRING" id="742817.HMPREF9449_03010"/>
<evidence type="ECO:0000256" key="13">
    <source>
        <dbReference type="ARBA" id="ARBA00022993"/>
    </source>
</evidence>
<dbReference type="EC" id="2.7.1.33" evidence="6 16"/>
<accession>H1DL74</accession>
<evidence type="ECO:0000256" key="8">
    <source>
        <dbReference type="ARBA" id="ARBA00022679"/>
    </source>
</evidence>
<keyword evidence="18" id="KW-1185">Reference proteome</keyword>
<comment type="function">
    <text evidence="16">Catalyzes the phosphorylation of pantothenate (Pan), the first step in CoA biosynthesis.</text>
</comment>
<evidence type="ECO:0000256" key="6">
    <source>
        <dbReference type="ARBA" id="ARBA00012102"/>
    </source>
</evidence>
<dbReference type="PANTHER" id="PTHR34265:SF1">
    <property type="entry name" value="TYPE III PANTOTHENATE KINASE"/>
    <property type="match status" value="1"/>
</dbReference>
<dbReference type="GeneID" id="98070528"/>
<protein>
    <recommendedName>
        <fullName evidence="15 16">Type III pantothenate kinase</fullName>
        <ecNumber evidence="6 16">2.7.1.33</ecNumber>
    </recommendedName>
    <alternativeName>
        <fullName evidence="16">PanK-III</fullName>
    </alternativeName>
    <alternativeName>
        <fullName evidence="16">Pantothenic acid kinase</fullName>
    </alternativeName>
</protein>
<dbReference type="EMBL" id="ADMC01000034">
    <property type="protein sequence ID" value="EHP45165.1"/>
    <property type="molecule type" value="Genomic_DNA"/>
</dbReference>
<reference evidence="17 18" key="1">
    <citation type="submission" date="2012-01" db="EMBL/GenBank/DDBJ databases">
        <title>The Genome Sequence of Odoribacter laneus YIT 12061.</title>
        <authorList>
            <consortium name="The Broad Institute Genome Sequencing Platform"/>
            <person name="Earl A."/>
            <person name="Ward D."/>
            <person name="Feldgarden M."/>
            <person name="Gevers D."/>
            <person name="Morotomi M."/>
            <person name="Young S.K."/>
            <person name="Zeng Q."/>
            <person name="Gargeya S."/>
            <person name="Fitzgerald M."/>
            <person name="Haas B."/>
            <person name="Abouelleil A."/>
            <person name="Alvarado L."/>
            <person name="Arachchi H.M."/>
            <person name="Berlin A."/>
            <person name="Chapman S.B."/>
            <person name="Gearin G."/>
            <person name="Goldberg J."/>
            <person name="Griggs A."/>
            <person name="Gujja S."/>
            <person name="Hansen M."/>
            <person name="Heiman D."/>
            <person name="Howarth C."/>
            <person name="Larimer J."/>
            <person name="Lui A."/>
            <person name="MacDonald P.J.P."/>
            <person name="McCowen C."/>
            <person name="Montmayeur A."/>
            <person name="Murphy C."/>
            <person name="Neiman D."/>
            <person name="Pearson M."/>
            <person name="Priest M."/>
            <person name="Roberts A."/>
            <person name="Saif S."/>
            <person name="Shea T."/>
            <person name="Sisk P."/>
            <person name="Stolte C."/>
            <person name="Sykes S."/>
            <person name="Wortman J."/>
            <person name="Nusbaum C."/>
            <person name="Birren B."/>
        </authorList>
    </citation>
    <scope>NUCLEOTIDE SEQUENCE [LARGE SCALE GENOMIC DNA]</scope>
    <source>
        <strain evidence="17 18">YIT 12061</strain>
    </source>
</reference>
<evidence type="ECO:0000256" key="7">
    <source>
        <dbReference type="ARBA" id="ARBA00022490"/>
    </source>
</evidence>
<keyword evidence="11 16" id="KW-0067">ATP-binding</keyword>
<evidence type="ECO:0000256" key="12">
    <source>
        <dbReference type="ARBA" id="ARBA00022958"/>
    </source>
</evidence>
<keyword evidence="10 16" id="KW-0418">Kinase</keyword>
<evidence type="ECO:0000256" key="10">
    <source>
        <dbReference type="ARBA" id="ARBA00022777"/>
    </source>
</evidence>
<dbReference type="AlphaFoldDB" id="H1DL74"/>
<evidence type="ECO:0000313" key="18">
    <source>
        <dbReference type="Proteomes" id="UP000004892"/>
    </source>
</evidence>
<comment type="caution">
    <text evidence="17">The sequence shown here is derived from an EMBL/GenBank/DDBJ whole genome shotgun (WGS) entry which is preliminary data.</text>
</comment>
<comment type="cofactor">
    <cofactor evidence="16">
        <name>NH4(+)</name>
        <dbReference type="ChEBI" id="CHEBI:28938"/>
    </cofactor>
    <cofactor evidence="16">
        <name>K(+)</name>
        <dbReference type="ChEBI" id="CHEBI:29103"/>
    </cofactor>
    <text evidence="16">A monovalent cation. Ammonium or potassium.</text>
</comment>
<dbReference type="Pfam" id="PF03309">
    <property type="entry name" value="Pan_kinase"/>
    <property type="match status" value="1"/>
</dbReference>
<comment type="catalytic activity">
    <reaction evidence="1 16">
        <text>(R)-pantothenate + ATP = (R)-4'-phosphopantothenate + ADP + H(+)</text>
        <dbReference type="Rhea" id="RHEA:16373"/>
        <dbReference type="ChEBI" id="CHEBI:10986"/>
        <dbReference type="ChEBI" id="CHEBI:15378"/>
        <dbReference type="ChEBI" id="CHEBI:29032"/>
        <dbReference type="ChEBI" id="CHEBI:30616"/>
        <dbReference type="ChEBI" id="CHEBI:456216"/>
        <dbReference type="EC" id="2.7.1.33"/>
    </reaction>
</comment>
<dbReference type="PANTHER" id="PTHR34265">
    <property type="entry name" value="TYPE III PANTOTHENATE KINASE"/>
    <property type="match status" value="1"/>
</dbReference>
<feature type="binding site" evidence="16">
    <location>
        <position position="171"/>
    </location>
    <ligand>
        <name>substrate</name>
    </ligand>
</feature>
<dbReference type="NCBIfam" id="TIGR00671">
    <property type="entry name" value="baf"/>
    <property type="match status" value="1"/>
</dbReference>
<evidence type="ECO:0000313" key="17">
    <source>
        <dbReference type="EMBL" id="EHP45165.1"/>
    </source>
</evidence>
<dbReference type="HAMAP" id="MF_01274">
    <property type="entry name" value="Pantothen_kinase_3"/>
    <property type="match status" value="1"/>
</dbReference>
<keyword evidence="9 16" id="KW-0547">Nucleotide-binding</keyword>
<dbReference type="eggNOG" id="COG1521">
    <property type="taxonomic scope" value="Bacteria"/>
</dbReference>
<comment type="subcellular location">
    <subcellularLocation>
        <location evidence="3 16">Cytoplasm</location>
    </subcellularLocation>
</comment>
<keyword evidence="8 16" id="KW-0808">Transferase</keyword>
<evidence type="ECO:0000256" key="11">
    <source>
        <dbReference type="ARBA" id="ARBA00022840"/>
    </source>
</evidence>
<feature type="binding site" evidence="16">
    <location>
        <begin position="93"/>
        <end position="96"/>
    </location>
    <ligand>
        <name>substrate</name>
    </ligand>
</feature>
<dbReference type="RefSeq" id="WP_009138153.1">
    <property type="nucleotide sequence ID" value="NZ_JH594598.1"/>
</dbReference>
<feature type="binding site" evidence="16">
    <location>
        <position position="119"/>
    </location>
    <ligand>
        <name>ATP</name>
        <dbReference type="ChEBI" id="CHEBI:30616"/>
    </ligand>
</feature>
<dbReference type="Gene3D" id="3.30.420.40">
    <property type="match status" value="1"/>
</dbReference>
<dbReference type="InterPro" id="IPR043129">
    <property type="entry name" value="ATPase_NBD"/>
</dbReference>
<feature type="active site" description="Proton acceptor" evidence="16">
    <location>
        <position position="95"/>
    </location>
</feature>
<gene>
    <name evidence="16" type="primary">coaX</name>
    <name evidence="17" type="ORF">HMPREF9449_03010</name>
</gene>
<dbReference type="GO" id="GO:0005737">
    <property type="term" value="C:cytoplasm"/>
    <property type="evidence" value="ECO:0007669"/>
    <property type="project" value="UniProtKB-SubCell"/>
</dbReference>
<sequence>MNLIIDIGNTRFKYAFCIPGKVVKIGVGWEKLLEEMEERKLQGEKLAIFLSGSGRIEESLKVQLEKEAAYWLDASEEVKYPLKIDYQSPTTLGVDRVAVCVGACCLFPETDLLVINSGTAITYNYVTKSKVFLGGNISPGQEIRFRALHLFTAKLPYLEGNAEFGEMGRTTEEAIRNGVMNGMLFEIQRYIDSFYRDFPEGKVVLTGGNSFYMKSKLSPVVAYEENLGFIGLDLILEYNKKNN</sequence>
<proteinExistence type="inferred from homology"/>